<dbReference type="OrthoDB" id="193635at2"/>
<sequence>MRCMVRPSDDVSMGGINDICSREVELKMVAMVQSLVSRHATRHVGGAFRRLVLLCVCLALSGCGYYAQPIAESEIHNEPQQELHTLSTGDEIEVRFTYWPELNEIQQIRPDGYVDLGIVNEVRAAGKTVPELTAELKTRYASTLKNPEISIVVRNYAKEYVYVGGEVLTPGLIALGPEMTALEAIMAAGGQLKASARMSGVILVRHTGGKRYAAAIDLAEQIDGKESVPVVLQPRDIVFVPRTPIDHNRGRDRDHRGCTAMIADREHTLHREALEELLPREGRSSIRDILQSMFRHKRTIMLFFLGVVVSVLIVSLLTPNVYESDARVLLRVGRESVGVDASVVGPTSNLNQFREEEVNSELSVLESRFLSEKVVEKLGVKAFSHDRGLISKLLNSIGLGLGDNPDDLSRQDKLRMEVIKEVHKHFKVEALKKSATLTLSYRDEDPHFAQEVLHAYIDAYLQHHIEVYKSQATPEFFEREAASILQRLTDKENDLKDFQKKHHIASVDLQKQTLQDRISRLKAELGGGTQHGNLDGAMPKISSSRARIAYIEKVLKDIPQVSVQEKVVGETNGGVASNAIKRRLLDLRLKEIDMAGRYTDSYRPLINLREQIKEAELALSKEKETLTQVTEMPDPIYSALSRELEEERVVLREQLARKDAIEESLQNAENELNELVSSEVEFKQLQREVNVLQNEYLQYRDNLLRSKIANALDQAKISNVSIVQPPTFPVEHILPKRTINLLVGMFFGLFGGIGLALLLEYFDDSLKSEEEVERRLKLPVIASVSNKEFEKCI</sequence>
<feature type="domain" description="Tyrosine-protein kinase G-rich" evidence="4">
    <location>
        <begin position="684"/>
        <end position="758"/>
    </location>
</feature>
<dbReference type="EMBL" id="QMIF01000012">
    <property type="protein sequence ID" value="TVM32085.1"/>
    <property type="molecule type" value="Genomic_DNA"/>
</dbReference>
<keyword evidence="2" id="KW-0472">Membrane</keyword>
<dbReference type="Gene3D" id="3.10.560.10">
    <property type="entry name" value="Outer membrane lipoprotein wza domain like"/>
    <property type="match status" value="1"/>
</dbReference>
<name>A0A6P1ZH86_9BACT</name>
<keyword evidence="2" id="KW-0812">Transmembrane</keyword>
<proteinExistence type="predicted"/>
<dbReference type="InterPro" id="IPR050445">
    <property type="entry name" value="Bact_polysacc_biosynth/exp"/>
</dbReference>
<dbReference type="InterPro" id="IPR003715">
    <property type="entry name" value="Poly_export_N"/>
</dbReference>
<feature type="domain" description="Polysaccharide export protein N-terminal" evidence="3">
    <location>
        <begin position="82"/>
        <end position="153"/>
    </location>
</feature>
<dbReference type="InterPro" id="IPR054765">
    <property type="entry name" value="SLBB_dom"/>
</dbReference>
<evidence type="ECO:0000259" key="3">
    <source>
        <dbReference type="Pfam" id="PF02563"/>
    </source>
</evidence>
<evidence type="ECO:0000256" key="1">
    <source>
        <dbReference type="SAM" id="Coils"/>
    </source>
</evidence>
<feature type="domain" description="SLBB" evidence="5">
    <location>
        <begin position="161"/>
        <end position="240"/>
    </location>
</feature>
<dbReference type="Pfam" id="PF22461">
    <property type="entry name" value="SLBB_2"/>
    <property type="match status" value="1"/>
</dbReference>
<dbReference type="Proteomes" id="UP000434052">
    <property type="component" value="Unassembled WGS sequence"/>
</dbReference>
<evidence type="ECO:0000313" key="6">
    <source>
        <dbReference type="EMBL" id="TVM32085.1"/>
    </source>
</evidence>
<protein>
    <submittedName>
        <fullName evidence="6">Uncharacterized protein</fullName>
    </submittedName>
</protein>
<accession>A0A6P1ZH86</accession>
<evidence type="ECO:0000256" key="2">
    <source>
        <dbReference type="SAM" id="Phobius"/>
    </source>
</evidence>
<keyword evidence="1" id="KW-0175">Coiled coil</keyword>
<evidence type="ECO:0000259" key="5">
    <source>
        <dbReference type="Pfam" id="PF22461"/>
    </source>
</evidence>
<feature type="coiled-coil region" evidence="1">
    <location>
        <begin position="605"/>
        <end position="702"/>
    </location>
</feature>
<dbReference type="PANTHER" id="PTHR32309">
    <property type="entry name" value="TYROSINE-PROTEIN KINASE"/>
    <property type="match status" value="1"/>
</dbReference>
<organism evidence="6 7">
    <name type="scientific">Oceanidesulfovibrio marinus</name>
    <dbReference type="NCBI Taxonomy" id="370038"/>
    <lineage>
        <taxon>Bacteria</taxon>
        <taxon>Pseudomonadati</taxon>
        <taxon>Thermodesulfobacteriota</taxon>
        <taxon>Desulfovibrionia</taxon>
        <taxon>Desulfovibrionales</taxon>
        <taxon>Desulfovibrionaceae</taxon>
        <taxon>Oceanidesulfovibrio</taxon>
    </lineage>
</organism>
<dbReference type="Gene3D" id="3.30.1950.10">
    <property type="entry name" value="wza like domain"/>
    <property type="match status" value="1"/>
</dbReference>
<feature type="transmembrane region" description="Helical" evidence="2">
    <location>
        <begin position="739"/>
        <end position="759"/>
    </location>
</feature>
<reference evidence="6 7" key="1">
    <citation type="submission" date="2018-06" db="EMBL/GenBank/DDBJ databases">
        <title>Complete genome of Desulfovibrio marinus P48SEP.</title>
        <authorList>
            <person name="Crispim J.S."/>
            <person name="Vidigal P.M.P."/>
            <person name="Silva L.C.F."/>
            <person name="Araujo L.C."/>
            <person name="Laguardia C.N."/>
            <person name="Dias R.S."/>
            <person name="Sousa M.P."/>
            <person name="Paula S.O."/>
            <person name="Silva C."/>
        </authorList>
    </citation>
    <scope>NUCLEOTIDE SEQUENCE [LARGE SCALE GENOMIC DNA]</scope>
    <source>
        <strain evidence="6 7">P48SEP</strain>
    </source>
</reference>
<evidence type="ECO:0000259" key="4">
    <source>
        <dbReference type="Pfam" id="PF13807"/>
    </source>
</evidence>
<dbReference type="Pfam" id="PF13807">
    <property type="entry name" value="GNVR"/>
    <property type="match status" value="1"/>
</dbReference>
<feature type="coiled-coil region" evidence="1">
    <location>
        <begin position="481"/>
        <end position="524"/>
    </location>
</feature>
<evidence type="ECO:0000313" key="7">
    <source>
        <dbReference type="Proteomes" id="UP000434052"/>
    </source>
</evidence>
<comment type="caution">
    <text evidence="6">The sequence shown here is derived from an EMBL/GenBank/DDBJ whole genome shotgun (WGS) entry which is preliminary data.</text>
</comment>
<feature type="transmembrane region" description="Helical" evidence="2">
    <location>
        <begin position="300"/>
        <end position="322"/>
    </location>
</feature>
<keyword evidence="2" id="KW-1133">Transmembrane helix</keyword>
<dbReference type="InterPro" id="IPR032807">
    <property type="entry name" value="GNVR"/>
</dbReference>
<dbReference type="GO" id="GO:0004713">
    <property type="term" value="F:protein tyrosine kinase activity"/>
    <property type="evidence" value="ECO:0007669"/>
    <property type="project" value="TreeGrafter"/>
</dbReference>
<dbReference type="PANTHER" id="PTHR32309:SF13">
    <property type="entry name" value="FERRIC ENTEROBACTIN TRANSPORT PROTEIN FEPE"/>
    <property type="match status" value="1"/>
</dbReference>
<dbReference type="AlphaFoldDB" id="A0A6P1ZH86"/>
<dbReference type="GO" id="GO:0005886">
    <property type="term" value="C:plasma membrane"/>
    <property type="evidence" value="ECO:0007669"/>
    <property type="project" value="TreeGrafter"/>
</dbReference>
<gene>
    <name evidence="6" type="ORF">DQK91_16265</name>
</gene>
<dbReference type="Pfam" id="PF02563">
    <property type="entry name" value="Poly_export"/>
    <property type="match status" value="1"/>
</dbReference>